<accession>A0ABN7URF7</accession>
<feature type="coiled-coil region" evidence="1">
    <location>
        <begin position="37"/>
        <end position="104"/>
    </location>
</feature>
<comment type="caution">
    <text evidence="2">The sequence shown here is derived from an EMBL/GenBank/DDBJ whole genome shotgun (WGS) entry which is preliminary data.</text>
</comment>
<organism evidence="2 3">
    <name type="scientific">Gigaspora margarita</name>
    <dbReference type="NCBI Taxonomy" id="4874"/>
    <lineage>
        <taxon>Eukaryota</taxon>
        <taxon>Fungi</taxon>
        <taxon>Fungi incertae sedis</taxon>
        <taxon>Mucoromycota</taxon>
        <taxon>Glomeromycotina</taxon>
        <taxon>Glomeromycetes</taxon>
        <taxon>Diversisporales</taxon>
        <taxon>Gigasporaceae</taxon>
        <taxon>Gigaspora</taxon>
    </lineage>
</organism>
<evidence type="ECO:0000313" key="2">
    <source>
        <dbReference type="EMBL" id="CAG8659154.1"/>
    </source>
</evidence>
<gene>
    <name evidence="2" type="ORF">GMARGA_LOCUS9786</name>
</gene>
<evidence type="ECO:0000313" key="3">
    <source>
        <dbReference type="Proteomes" id="UP000789901"/>
    </source>
</evidence>
<protein>
    <submittedName>
        <fullName evidence="2">38309_t:CDS:1</fullName>
    </submittedName>
</protein>
<name>A0ABN7URF7_GIGMA</name>
<proteinExistence type="predicted"/>
<keyword evidence="1" id="KW-0175">Coiled coil</keyword>
<keyword evidence="3" id="KW-1185">Reference proteome</keyword>
<dbReference type="EMBL" id="CAJVQB010005340">
    <property type="protein sequence ID" value="CAG8659154.1"/>
    <property type="molecule type" value="Genomic_DNA"/>
</dbReference>
<feature type="non-terminal residue" evidence="2">
    <location>
        <position position="134"/>
    </location>
</feature>
<dbReference type="Proteomes" id="UP000789901">
    <property type="component" value="Unassembled WGS sequence"/>
</dbReference>
<evidence type="ECO:0000256" key="1">
    <source>
        <dbReference type="SAM" id="Coils"/>
    </source>
</evidence>
<sequence>MKDCQASIKDGLADIVAIMKLEQVVGKLKRYEKARIENNFIDTAERLEREGKQYEKEIELAKYHEERGKKGCECYSCKEQKKIKAEVEAEREKIIDEYETEQKKSGELKGETERVKAECYNCGEYKKVDSDRGL</sequence>
<reference evidence="2 3" key="1">
    <citation type="submission" date="2021-06" db="EMBL/GenBank/DDBJ databases">
        <authorList>
            <person name="Kallberg Y."/>
            <person name="Tangrot J."/>
            <person name="Rosling A."/>
        </authorList>
    </citation>
    <scope>NUCLEOTIDE SEQUENCE [LARGE SCALE GENOMIC DNA]</scope>
    <source>
        <strain evidence="2 3">120-4 pot B 10/14</strain>
    </source>
</reference>